<comment type="subunit">
    <text evidence="16 17">Composed of six subunits; NqrA, NqrB, NqrC, NqrD, NqrE and NqrF.</text>
</comment>
<evidence type="ECO:0000256" key="1">
    <source>
        <dbReference type="ARBA" id="ARBA00022448"/>
    </source>
</evidence>
<evidence type="ECO:0000256" key="2">
    <source>
        <dbReference type="ARBA" id="ARBA00022475"/>
    </source>
</evidence>
<dbReference type="Proteomes" id="UP000008305">
    <property type="component" value="Chromosome"/>
</dbReference>
<keyword evidence="3 16" id="KW-0997">Cell inner membrane</keyword>
<dbReference type="PIRSF" id="PIRSF009437">
    <property type="entry name" value="NQR-1_subunit_C"/>
    <property type="match status" value="1"/>
</dbReference>
<keyword evidence="15 16" id="KW-0739">Sodium transport</keyword>
<evidence type="ECO:0000256" key="9">
    <source>
        <dbReference type="ARBA" id="ARBA00022989"/>
    </source>
</evidence>
<keyword evidence="14 16" id="KW-0472">Membrane</keyword>
<keyword evidence="10 16" id="KW-0520">NAD</keyword>
<dbReference type="GO" id="GO:0010181">
    <property type="term" value="F:FMN binding"/>
    <property type="evidence" value="ECO:0007669"/>
    <property type="project" value="UniProtKB-UniRule"/>
</dbReference>
<dbReference type="EC" id="7.2.1.1" evidence="16 17"/>
<comment type="caution">
    <text evidence="16">Lacks conserved residue(s) required for the propagation of feature annotation.</text>
</comment>
<keyword evidence="19" id="KW-0560">Oxidoreductase</keyword>
<dbReference type="RefSeq" id="WP_013712733.1">
    <property type="nucleotide sequence ID" value="NC_015408.1"/>
</dbReference>
<gene>
    <name evidence="16 19" type="primary">nqrC</name>
    <name evidence="19" type="ordered locus">G5S_0702</name>
</gene>
<evidence type="ECO:0000256" key="10">
    <source>
        <dbReference type="ARBA" id="ARBA00023027"/>
    </source>
</evidence>
<keyword evidence="13 16" id="KW-0830">Ubiquinone</keyword>
<evidence type="ECO:0000256" key="13">
    <source>
        <dbReference type="ARBA" id="ARBA00023075"/>
    </source>
</evidence>
<keyword evidence="1 16" id="KW-0813">Transport</keyword>
<evidence type="ECO:0000256" key="15">
    <source>
        <dbReference type="ARBA" id="ARBA00023201"/>
    </source>
</evidence>
<evidence type="ECO:0000256" key="14">
    <source>
        <dbReference type="ARBA" id="ARBA00023136"/>
    </source>
</evidence>
<keyword evidence="6 16" id="KW-0288">FMN</keyword>
<evidence type="ECO:0000256" key="16">
    <source>
        <dbReference type="HAMAP-Rule" id="MF_00427"/>
    </source>
</evidence>
<dbReference type="InterPro" id="IPR010204">
    <property type="entry name" value="NqrC"/>
</dbReference>
<evidence type="ECO:0000313" key="20">
    <source>
        <dbReference type="Proteomes" id="UP000008305"/>
    </source>
</evidence>
<accession>A0AA34WI69</accession>
<comment type="similarity">
    <text evidence="16 17">Belongs to the NqrC family.</text>
</comment>
<evidence type="ECO:0000256" key="5">
    <source>
        <dbReference type="ARBA" id="ARBA00022630"/>
    </source>
</evidence>
<evidence type="ECO:0000256" key="17">
    <source>
        <dbReference type="PIRNR" id="PIRNR009437"/>
    </source>
</evidence>
<name>A0AA34WI69_CHLPE</name>
<feature type="transmembrane region" description="Helical" evidence="16">
    <location>
        <begin position="18"/>
        <end position="42"/>
    </location>
</feature>
<keyword evidence="20" id="KW-1185">Reference proteome</keyword>
<evidence type="ECO:0000256" key="11">
    <source>
        <dbReference type="ARBA" id="ARBA00023053"/>
    </source>
</evidence>
<dbReference type="PANTHER" id="PTHR37838">
    <property type="entry name" value="NA(+)-TRANSLOCATING NADH-QUINONE REDUCTASE SUBUNIT C"/>
    <property type="match status" value="1"/>
</dbReference>
<evidence type="ECO:0000256" key="8">
    <source>
        <dbReference type="ARBA" id="ARBA00022967"/>
    </source>
</evidence>
<evidence type="ECO:0000259" key="18">
    <source>
        <dbReference type="SMART" id="SM00900"/>
    </source>
</evidence>
<evidence type="ECO:0000256" key="3">
    <source>
        <dbReference type="ARBA" id="ARBA00022519"/>
    </source>
</evidence>
<evidence type="ECO:0000256" key="12">
    <source>
        <dbReference type="ARBA" id="ARBA00023065"/>
    </source>
</evidence>
<keyword evidence="7 16" id="KW-0812">Transmembrane</keyword>
<organism evidence="19 20">
    <name type="scientific">Chlamydia pecorum (strain ATCC VR-628 / DSM 29919 / E58)</name>
    <name type="common">Chlamydophila pecorum</name>
    <dbReference type="NCBI Taxonomy" id="331635"/>
    <lineage>
        <taxon>Bacteria</taxon>
        <taxon>Pseudomonadati</taxon>
        <taxon>Chlamydiota</taxon>
        <taxon>Chlamydiia</taxon>
        <taxon>Chlamydiales</taxon>
        <taxon>Chlamydiaceae</taxon>
        <taxon>Chlamydia/Chlamydophila group</taxon>
        <taxon>Chlamydia</taxon>
    </lineage>
</organism>
<dbReference type="Pfam" id="PF04205">
    <property type="entry name" value="FMN_bind"/>
    <property type="match status" value="1"/>
</dbReference>
<proteinExistence type="inferred from homology"/>
<comment type="cofactor">
    <cofactor evidence="16 17">
        <name>FMN</name>
        <dbReference type="ChEBI" id="CHEBI:58210"/>
    </cofactor>
</comment>
<keyword evidence="11 16" id="KW-0915">Sodium</keyword>
<dbReference type="AlphaFoldDB" id="A0AA34WI69"/>
<keyword evidence="9 16" id="KW-1133">Transmembrane helix</keyword>
<dbReference type="HAMAP" id="MF_00427">
    <property type="entry name" value="NqrC"/>
    <property type="match status" value="1"/>
</dbReference>
<dbReference type="SMART" id="SM00900">
    <property type="entry name" value="FMN_bind"/>
    <property type="match status" value="1"/>
</dbReference>
<dbReference type="GO" id="GO:0005886">
    <property type="term" value="C:plasma membrane"/>
    <property type="evidence" value="ECO:0007669"/>
    <property type="project" value="UniProtKB-SubCell"/>
</dbReference>
<keyword evidence="12 16" id="KW-0406">Ion transport</keyword>
<feature type="modified residue" description="FMN phosphoryl threonine" evidence="16">
    <location>
        <position position="287"/>
    </location>
</feature>
<comment type="subcellular location">
    <subcellularLocation>
        <location evidence="16">Cell inner membrane</location>
        <topology evidence="16">Single-pass membrane protein</topology>
    </subcellularLocation>
</comment>
<keyword evidence="8 16" id="KW-1278">Translocase</keyword>
<feature type="domain" description="FMN-binding" evidence="18">
    <location>
        <begin position="191"/>
        <end position="304"/>
    </location>
</feature>
<protein>
    <recommendedName>
        <fullName evidence="16 17">Na(+)-translocating NADH-quinone reductase subunit C</fullName>
        <shortName evidence="16 17">Na(+)-NQR subunit C</shortName>
        <shortName evidence="16 17">Na(+)-translocating NQR subunit C</shortName>
        <ecNumber evidence="16 17">7.2.1.1</ecNumber>
    </recommendedName>
    <alternativeName>
        <fullName evidence="16 17">NQR complex subunit C</fullName>
    </alternativeName>
    <alternativeName>
        <fullName evidence="16 17">NQR-1 subunit C</fullName>
    </alternativeName>
</protein>
<dbReference type="GO" id="GO:0016655">
    <property type="term" value="F:oxidoreductase activity, acting on NAD(P)H, quinone or similar compound as acceptor"/>
    <property type="evidence" value="ECO:0007669"/>
    <property type="project" value="UniProtKB-UniRule"/>
</dbReference>
<keyword evidence="2 16" id="KW-1003">Cell membrane</keyword>
<dbReference type="NCBIfam" id="TIGR01938">
    <property type="entry name" value="nqrC"/>
    <property type="match status" value="1"/>
</dbReference>
<comment type="function">
    <text evidence="16">NQR complex catalyzes the reduction of ubiquinone-1 to ubiquinol by two successive reactions, coupled with the transport of Na(+) ions from the cytoplasm to the periplasm. NqrA to NqrE are probably involved in the second step, the conversion of ubisemiquinone to ubiquinol.</text>
</comment>
<reference evidence="19 20" key="1">
    <citation type="journal article" date="2011" name="J. Bacteriol.">
        <title>Genome sequence of the obligate intracellular animal pathogen Chlamydia pecorum E58.</title>
        <authorList>
            <person name="Mojica S."/>
            <person name="Huot Creasy H."/>
            <person name="Daugherty S."/>
            <person name="Read T.D."/>
            <person name="Kim T."/>
            <person name="Kaltenboeck B."/>
            <person name="Bavoil P."/>
            <person name="Myers G.S."/>
        </authorList>
    </citation>
    <scope>NUCLEOTIDE SEQUENCE [LARGE SCALE GENOMIC DNA]</scope>
    <source>
        <strain evidence="19 20">E58</strain>
    </source>
</reference>
<keyword evidence="5 16" id="KW-0285">Flavoprotein</keyword>
<evidence type="ECO:0000256" key="4">
    <source>
        <dbReference type="ARBA" id="ARBA00022553"/>
    </source>
</evidence>
<comment type="catalytic activity">
    <reaction evidence="16 17">
        <text>a ubiquinone + n Na(+)(in) + NADH + H(+) = a ubiquinol + n Na(+)(out) + NAD(+)</text>
        <dbReference type="Rhea" id="RHEA:47748"/>
        <dbReference type="Rhea" id="RHEA-COMP:9565"/>
        <dbReference type="Rhea" id="RHEA-COMP:9566"/>
        <dbReference type="ChEBI" id="CHEBI:15378"/>
        <dbReference type="ChEBI" id="CHEBI:16389"/>
        <dbReference type="ChEBI" id="CHEBI:17976"/>
        <dbReference type="ChEBI" id="CHEBI:29101"/>
        <dbReference type="ChEBI" id="CHEBI:57540"/>
        <dbReference type="ChEBI" id="CHEBI:57945"/>
        <dbReference type="EC" id="7.2.1.1"/>
    </reaction>
</comment>
<dbReference type="KEGG" id="cpm:G5S_0702"/>
<keyword evidence="4 16" id="KW-0597">Phosphoprotein</keyword>
<sequence>MAPSESSKSTQKRKNQTWYIITFILGLSLFASFVLSLVYTVLSPVQEKAKIFDRNKQLLMAAHVLNFDGSFQLYNKGSWQPAIYDKSSHLLKLTSEKPSAASSTTIESYVQDFVRPLLTNRKGEIFSFEDAHIDLQEFLEQLQDTPAYNLPYLLFFAILKNSEEARSMTNSQLSSSPEHIQSLVLPISGYGLWGPIDGYLGIANDGNTVLGTTWYDQGETPGLGANIANPEWQKQFYGKKVFLSTSSGTIDYSQAPLGLNVIKGSVQAEFGDSPKAFSAIDGISGATLTCNGVSDAYTQSLAPYRALLSYFATLKASGKK</sequence>
<dbReference type="PANTHER" id="PTHR37838:SF1">
    <property type="entry name" value="NA(+)-TRANSLOCATING NADH-QUINONE REDUCTASE SUBUNIT C"/>
    <property type="match status" value="1"/>
</dbReference>
<evidence type="ECO:0000256" key="7">
    <source>
        <dbReference type="ARBA" id="ARBA00022692"/>
    </source>
</evidence>
<dbReference type="GO" id="GO:0006814">
    <property type="term" value="P:sodium ion transport"/>
    <property type="evidence" value="ECO:0007669"/>
    <property type="project" value="UniProtKB-UniRule"/>
</dbReference>
<dbReference type="EMBL" id="CP002608">
    <property type="protein sequence ID" value="AEB41655.1"/>
    <property type="molecule type" value="Genomic_DNA"/>
</dbReference>
<evidence type="ECO:0000256" key="6">
    <source>
        <dbReference type="ARBA" id="ARBA00022643"/>
    </source>
</evidence>
<dbReference type="InterPro" id="IPR007329">
    <property type="entry name" value="FMN-bd"/>
</dbReference>
<evidence type="ECO:0000313" key="19">
    <source>
        <dbReference type="EMBL" id="AEB41655.1"/>
    </source>
</evidence>